<name>A0AAW2JJL3_SESRA</name>
<dbReference type="SUPFAM" id="SSF48264">
    <property type="entry name" value="Cytochrome P450"/>
    <property type="match status" value="1"/>
</dbReference>
<evidence type="ECO:0000256" key="3">
    <source>
        <dbReference type="SAM" id="Phobius"/>
    </source>
</evidence>
<dbReference type="AlphaFoldDB" id="A0AAW2JJL3"/>
<keyword evidence="3" id="KW-1133">Transmembrane helix</keyword>
<keyword evidence="3" id="KW-0812">Transmembrane</keyword>
<dbReference type="Gene3D" id="1.10.630.10">
    <property type="entry name" value="Cytochrome P450"/>
    <property type="match status" value="1"/>
</dbReference>
<feature type="transmembrane region" description="Helical" evidence="3">
    <location>
        <begin position="84"/>
        <end position="104"/>
    </location>
</feature>
<reference evidence="4" key="1">
    <citation type="submission" date="2020-06" db="EMBL/GenBank/DDBJ databases">
        <authorList>
            <person name="Li T."/>
            <person name="Hu X."/>
            <person name="Zhang T."/>
            <person name="Song X."/>
            <person name="Zhang H."/>
            <person name="Dai N."/>
            <person name="Sheng W."/>
            <person name="Hou X."/>
            <person name="Wei L."/>
        </authorList>
    </citation>
    <scope>NUCLEOTIDE SEQUENCE</scope>
    <source>
        <strain evidence="4">G02</strain>
        <tissue evidence="4">Leaf</tissue>
    </source>
</reference>
<feature type="transmembrane region" description="Helical" evidence="3">
    <location>
        <begin position="6"/>
        <end position="32"/>
    </location>
</feature>
<sequence>MEMATGFWVGILAVAGWLLWWWNDILYALWSLRRTGGGTKLPPGYMGIPFLGEMLTFLWYFKILGRPDDYINSKRCKYGFFDPLLVACSFTLVFVYPTSLYLCWYGDGVGLYRTHLFGSPAIIACTPAANHFVLQTESSFFLEWPSVELVGTTSLVAVQGSSHTRVRSFVMRAINQPDALHKIALRVQPRITVALESWAQNCRIRVYKEAKKVTFANIGKYFASLEPGLVLDTLDELFACLTAGLRFYPLNFPGTAFHRALQMLNFLPKAEGQGALWVGPTQDRLRLCRKKAIAIFRDEMEKRKKCDTSKGKNDLMEGLMQMKDDDGEQLTETEEEHMPMTKKLNGEFITYDDISSCEYTGGGRNN</sequence>
<dbReference type="GO" id="GO:0016125">
    <property type="term" value="P:sterol metabolic process"/>
    <property type="evidence" value="ECO:0007669"/>
    <property type="project" value="TreeGrafter"/>
</dbReference>
<feature type="transmembrane region" description="Helical" evidence="3">
    <location>
        <begin position="44"/>
        <end position="64"/>
    </location>
</feature>
<evidence type="ECO:0000256" key="2">
    <source>
        <dbReference type="ARBA" id="ARBA00023004"/>
    </source>
</evidence>
<accession>A0AAW2JJL3</accession>
<dbReference type="GO" id="GO:0004497">
    <property type="term" value="F:monooxygenase activity"/>
    <property type="evidence" value="ECO:0007669"/>
    <property type="project" value="InterPro"/>
</dbReference>
<dbReference type="PANTHER" id="PTHR24286:SF12">
    <property type="entry name" value="CYTOCHROME P450 FAMILY PROTEIN, EXPRESSED"/>
    <property type="match status" value="1"/>
</dbReference>
<evidence type="ECO:0000313" key="4">
    <source>
        <dbReference type="EMBL" id="KAL0294674.1"/>
    </source>
</evidence>
<proteinExistence type="predicted"/>
<reference evidence="4" key="2">
    <citation type="journal article" date="2024" name="Plant">
        <title>Genomic evolution and insights into agronomic trait innovations of Sesamum species.</title>
        <authorList>
            <person name="Miao H."/>
            <person name="Wang L."/>
            <person name="Qu L."/>
            <person name="Liu H."/>
            <person name="Sun Y."/>
            <person name="Le M."/>
            <person name="Wang Q."/>
            <person name="Wei S."/>
            <person name="Zheng Y."/>
            <person name="Lin W."/>
            <person name="Duan Y."/>
            <person name="Cao H."/>
            <person name="Xiong S."/>
            <person name="Wang X."/>
            <person name="Wei L."/>
            <person name="Li C."/>
            <person name="Ma Q."/>
            <person name="Ju M."/>
            <person name="Zhao R."/>
            <person name="Li G."/>
            <person name="Mu C."/>
            <person name="Tian Q."/>
            <person name="Mei H."/>
            <person name="Zhang T."/>
            <person name="Gao T."/>
            <person name="Zhang H."/>
        </authorList>
    </citation>
    <scope>NUCLEOTIDE SEQUENCE</scope>
    <source>
        <strain evidence="4">G02</strain>
    </source>
</reference>
<dbReference type="GO" id="GO:0016705">
    <property type="term" value="F:oxidoreductase activity, acting on paired donors, with incorporation or reduction of molecular oxygen"/>
    <property type="evidence" value="ECO:0007669"/>
    <property type="project" value="InterPro"/>
</dbReference>
<dbReference type="PANTHER" id="PTHR24286">
    <property type="entry name" value="CYTOCHROME P450 26"/>
    <property type="match status" value="1"/>
</dbReference>
<keyword evidence="2" id="KW-0408">Iron</keyword>
<comment type="caution">
    <text evidence="4">The sequence shown here is derived from an EMBL/GenBank/DDBJ whole genome shotgun (WGS) entry which is preliminary data.</text>
</comment>
<dbReference type="GO" id="GO:0020037">
    <property type="term" value="F:heme binding"/>
    <property type="evidence" value="ECO:0007669"/>
    <property type="project" value="InterPro"/>
</dbReference>
<organism evidence="4">
    <name type="scientific">Sesamum radiatum</name>
    <name type="common">Black benniseed</name>
    <dbReference type="NCBI Taxonomy" id="300843"/>
    <lineage>
        <taxon>Eukaryota</taxon>
        <taxon>Viridiplantae</taxon>
        <taxon>Streptophyta</taxon>
        <taxon>Embryophyta</taxon>
        <taxon>Tracheophyta</taxon>
        <taxon>Spermatophyta</taxon>
        <taxon>Magnoliopsida</taxon>
        <taxon>eudicotyledons</taxon>
        <taxon>Gunneridae</taxon>
        <taxon>Pentapetalae</taxon>
        <taxon>asterids</taxon>
        <taxon>lamiids</taxon>
        <taxon>Lamiales</taxon>
        <taxon>Pedaliaceae</taxon>
        <taxon>Sesamum</taxon>
    </lineage>
</organism>
<dbReference type="InterPro" id="IPR036396">
    <property type="entry name" value="Cyt_P450_sf"/>
</dbReference>
<keyword evidence="1" id="KW-0479">Metal-binding</keyword>
<gene>
    <name evidence="4" type="ORF">Sradi_6874600</name>
</gene>
<dbReference type="EMBL" id="JACGWJ010000143">
    <property type="protein sequence ID" value="KAL0294674.1"/>
    <property type="molecule type" value="Genomic_DNA"/>
</dbReference>
<evidence type="ECO:0000256" key="1">
    <source>
        <dbReference type="ARBA" id="ARBA00022723"/>
    </source>
</evidence>
<dbReference type="GO" id="GO:0005506">
    <property type="term" value="F:iron ion binding"/>
    <property type="evidence" value="ECO:0007669"/>
    <property type="project" value="InterPro"/>
</dbReference>
<keyword evidence="3" id="KW-0472">Membrane</keyword>
<protein>
    <submittedName>
        <fullName evidence="4">Ent-kaurenoic acid oxidase 1</fullName>
    </submittedName>
</protein>
<dbReference type="GO" id="GO:0010268">
    <property type="term" value="P:brassinosteroid homeostasis"/>
    <property type="evidence" value="ECO:0007669"/>
    <property type="project" value="TreeGrafter"/>
</dbReference>
<dbReference type="GO" id="GO:0016132">
    <property type="term" value="P:brassinosteroid biosynthetic process"/>
    <property type="evidence" value="ECO:0007669"/>
    <property type="project" value="TreeGrafter"/>
</dbReference>